<dbReference type="InterPro" id="IPR000297">
    <property type="entry name" value="PPIase_PpiC"/>
</dbReference>
<gene>
    <name evidence="7" type="ORF">B0180_02280</name>
</gene>
<evidence type="ECO:0000256" key="2">
    <source>
        <dbReference type="ARBA" id="ARBA00007656"/>
    </source>
</evidence>
<keyword evidence="5 7" id="KW-0413">Isomerase</keyword>
<evidence type="ECO:0000256" key="3">
    <source>
        <dbReference type="ARBA" id="ARBA00013194"/>
    </source>
</evidence>
<dbReference type="PROSITE" id="PS01096">
    <property type="entry name" value="PPIC_PPIASE_1"/>
    <property type="match status" value="1"/>
</dbReference>
<dbReference type="PROSITE" id="PS50198">
    <property type="entry name" value="PPIC_PPIASE_2"/>
    <property type="match status" value="1"/>
</dbReference>
<comment type="catalytic activity">
    <reaction evidence="1">
        <text>[protein]-peptidylproline (omega=180) = [protein]-peptidylproline (omega=0)</text>
        <dbReference type="Rhea" id="RHEA:16237"/>
        <dbReference type="Rhea" id="RHEA-COMP:10747"/>
        <dbReference type="Rhea" id="RHEA-COMP:10748"/>
        <dbReference type="ChEBI" id="CHEBI:83833"/>
        <dbReference type="ChEBI" id="CHEBI:83834"/>
        <dbReference type="EC" id="5.2.1.8"/>
    </reaction>
</comment>
<dbReference type="InterPro" id="IPR023058">
    <property type="entry name" value="PPIase_PpiC_CS"/>
</dbReference>
<proteinExistence type="inferred from homology"/>
<keyword evidence="4 5" id="KW-0697">Rotamase</keyword>
<evidence type="ECO:0000259" key="6">
    <source>
        <dbReference type="PROSITE" id="PS50198"/>
    </source>
</evidence>
<accession>A0A1S9ZMR5</accession>
<dbReference type="PANTHER" id="PTHR47245:SF2">
    <property type="entry name" value="PEPTIDYL-PROLYL CIS-TRANS ISOMERASE HP_0175-RELATED"/>
    <property type="match status" value="1"/>
</dbReference>
<evidence type="ECO:0000256" key="1">
    <source>
        <dbReference type="ARBA" id="ARBA00000971"/>
    </source>
</evidence>
<sequence>MVNRLFILDNDLIIHIFIATMIRGLMSVGTYIPTQHTIQNICTDKHDDSTKLTKVLNIENLAQEGDNIRIMPTSEDLSRPSSDAQFIKQALDKKMSDRTNLIASSHQALPNITVNGVAIDPKAVAAEVQYHPANSQEEALFLAAQALVMRELLRQEVVMRLGERVWLENEEAAIAKLLEQQVIAKSPDKTSCQNYYHANQVEFFSTPIMTLRHILLACPPQEGEERIELKKQARQLIDLLNQSQNRDSDFIELARRYSACPSKDDGGELGVLQKGSTVPEFESAVFALPVGISINPIETRYGIHVIEVLQKQEGRQLSFEEAYPIIENHLKQQSFHHSLCDYLFELSQKADIIGIELKMNEQNIYRG</sequence>
<dbReference type="Pfam" id="PF00639">
    <property type="entry name" value="Rotamase"/>
    <property type="match status" value="1"/>
</dbReference>
<feature type="domain" description="PpiC" evidence="6">
    <location>
        <begin position="206"/>
        <end position="310"/>
    </location>
</feature>
<reference evidence="7 8" key="1">
    <citation type="submission" date="2017-02" db="EMBL/GenBank/DDBJ databases">
        <title>Draft genome sequence of Moraxella canis CCUG 8415A type strain.</title>
        <authorList>
            <person name="Engstrom-Jakobsson H."/>
            <person name="Salva-Serra F."/>
            <person name="Thorell K."/>
            <person name="Gonzales-Siles L."/>
            <person name="Karlsson R."/>
            <person name="Boulund F."/>
            <person name="Engstrand L."/>
            <person name="Moore E."/>
        </authorList>
    </citation>
    <scope>NUCLEOTIDE SEQUENCE [LARGE SCALE GENOMIC DNA]</scope>
    <source>
        <strain evidence="7 8">CCUG 8415A</strain>
    </source>
</reference>
<dbReference type="SUPFAM" id="SSF54534">
    <property type="entry name" value="FKBP-like"/>
    <property type="match status" value="1"/>
</dbReference>
<evidence type="ECO:0000256" key="5">
    <source>
        <dbReference type="PROSITE-ProRule" id="PRU00278"/>
    </source>
</evidence>
<protein>
    <recommendedName>
        <fullName evidence="3">peptidylprolyl isomerase</fullName>
        <ecNumber evidence="3">5.2.1.8</ecNumber>
    </recommendedName>
</protein>
<evidence type="ECO:0000256" key="4">
    <source>
        <dbReference type="ARBA" id="ARBA00023110"/>
    </source>
</evidence>
<dbReference type="EMBL" id="MUXT01000003">
    <property type="protein sequence ID" value="OOR84774.1"/>
    <property type="molecule type" value="Genomic_DNA"/>
</dbReference>
<dbReference type="Proteomes" id="UP000190322">
    <property type="component" value="Unassembled WGS sequence"/>
</dbReference>
<dbReference type="EC" id="5.2.1.8" evidence="3"/>
<organism evidence="7 8">
    <name type="scientific">Moraxella canis</name>
    <dbReference type="NCBI Taxonomy" id="90239"/>
    <lineage>
        <taxon>Bacteria</taxon>
        <taxon>Pseudomonadati</taxon>
        <taxon>Pseudomonadota</taxon>
        <taxon>Gammaproteobacteria</taxon>
        <taxon>Moraxellales</taxon>
        <taxon>Moraxellaceae</taxon>
        <taxon>Moraxella</taxon>
    </lineage>
</organism>
<comment type="caution">
    <text evidence="7">The sequence shown here is derived from an EMBL/GenBank/DDBJ whole genome shotgun (WGS) entry which is preliminary data.</text>
</comment>
<dbReference type="RefSeq" id="WP_078255500.1">
    <property type="nucleotide sequence ID" value="NZ_MUXT01000003.1"/>
</dbReference>
<dbReference type="GO" id="GO:0003755">
    <property type="term" value="F:peptidyl-prolyl cis-trans isomerase activity"/>
    <property type="evidence" value="ECO:0007669"/>
    <property type="project" value="UniProtKB-KW"/>
</dbReference>
<dbReference type="InterPro" id="IPR046357">
    <property type="entry name" value="PPIase_dom_sf"/>
</dbReference>
<dbReference type="AlphaFoldDB" id="A0A1S9ZMR5"/>
<evidence type="ECO:0000313" key="7">
    <source>
        <dbReference type="EMBL" id="OOR84774.1"/>
    </source>
</evidence>
<comment type="similarity">
    <text evidence="2">Belongs to the PpiC/parvulin rotamase family.</text>
</comment>
<dbReference type="Gene3D" id="3.10.50.40">
    <property type="match status" value="1"/>
</dbReference>
<evidence type="ECO:0000313" key="8">
    <source>
        <dbReference type="Proteomes" id="UP000190322"/>
    </source>
</evidence>
<name>A0A1S9ZMR5_9GAMM</name>
<dbReference type="InterPro" id="IPR050245">
    <property type="entry name" value="PrsA_foldase"/>
</dbReference>
<dbReference type="PANTHER" id="PTHR47245">
    <property type="entry name" value="PEPTIDYLPROLYL ISOMERASE"/>
    <property type="match status" value="1"/>
</dbReference>